<dbReference type="GO" id="GO:0032040">
    <property type="term" value="C:small-subunit processome"/>
    <property type="evidence" value="ECO:0007669"/>
    <property type="project" value="UniProtKB-UniRule"/>
</dbReference>
<dbReference type="Proteomes" id="UP000320475">
    <property type="component" value="Unassembled WGS sequence"/>
</dbReference>
<feature type="compositionally biased region" description="Acidic residues" evidence="7">
    <location>
        <begin position="139"/>
        <end position="151"/>
    </location>
</feature>
<dbReference type="Pfam" id="PF03998">
    <property type="entry name" value="Utp11"/>
    <property type="match status" value="2"/>
</dbReference>
<evidence type="ECO:0000313" key="8">
    <source>
        <dbReference type="EMBL" id="TPX38715.1"/>
    </source>
</evidence>
<name>A0A507CL44_9FUNG</name>
<dbReference type="STRING" id="286115.A0A507CL44"/>
<dbReference type="VEuPathDB" id="FungiDB:SeMB42_g05445"/>
<evidence type="ECO:0000313" key="10">
    <source>
        <dbReference type="Proteomes" id="UP000317494"/>
    </source>
</evidence>
<comment type="function">
    <text evidence="1 6">Involved in nucleolar processing of pre-18S ribosomal RNA.</text>
</comment>
<dbReference type="EMBL" id="QEAM01000583">
    <property type="protein sequence ID" value="TPX38715.1"/>
    <property type="molecule type" value="Genomic_DNA"/>
</dbReference>
<comment type="subcellular location">
    <subcellularLocation>
        <location evidence="2 6">Nucleus</location>
        <location evidence="2 6">Nucleolus</location>
    </subcellularLocation>
</comment>
<evidence type="ECO:0000256" key="4">
    <source>
        <dbReference type="ARBA" id="ARBA00022552"/>
    </source>
</evidence>
<dbReference type="OrthoDB" id="29058at2759"/>
<feature type="region of interest" description="Disordered" evidence="7">
    <location>
        <begin position="122"/>
        <end position="162"/>
    </location>
</feature>
<evidence type="ECO:0000256" key="7">
    <source>
        <dbReference type="SAM" id="MobiDB-lite"/>
    </source>
</evidence>
<keyword evidence="5 6" id="KW-0539">Nucleus</keyword>
<gene>
    <name evidence="8" type="ORF">SeLEV6574_g07677</name>
    <name evidence="9" type="ORF">SeMB42_g05445</name>
</gene>
<dbReference type="PIRSF" id="PIRSF015952">
    <property type="entry name" value="U3snoRNP11"/>
    <property type="match status" value="1"/>
</dbReference>
<comment type="similarity">
    <text evidence="3 6">Belongs to the UTP11 family.</text>
</comment>
<dbReference type="PANTHER" id="PTHR12838">
    <property type="entry name" value="U3 SMALL NUCLEOLAR RNA-ASSOCIATED PROTEIN 11"/>
    <property type="match status" value="1"/>
</dbReference>
<comment type="caution">
    <text evidence="8">The sequence shown here is derived from an EMBL/GenBank/DDBJ whole genome shotgun (WGS) entry which is preliminary data.</text>
</comment>
<sequence>MASTLRNALQARSHRERAQPSSRTRLGLLEKHKDYVLRAKDYNLKQKRLHALKQKAYFRNPDEFYYKMVSTKTRGGVHIAERNEKFDHEFLTLLKTQDQNYVNYQRMINLRKMEKLRNDIHIPSPNAADHLPPIPNEPNEMEADDDDEFEGSNEPSGGPRPKKIIFVDDDQEAESIVHALSTIQPAPPKKPSAIALELAAREKREQQLRKAKLEMQIQKDLMNNKGARKKVGVDKSGLAVFKWRAERKK</sequence>
<evidence type="ECO:0000313" key="11">
    <source>
        <dbReference type="Proteomes" id="UP000320475"/>
    </source>
</evidence>
<organism evidence="8 11">
    <name type="scientific">Synchytrium endobioticum</name>
    <dbReference type="NCBI Taxonomy" id="286115"/>
    <lineage>
        <taxon>Eukaryota</taxon>
        <taxon>Fungi</taxon>
        <taxon>Fungi incertae sedis</taxon>
        <taxon>Chytridiomycota</taxon>
        <taxon>Chytridiomycota incertae sedis</taxon>
        <taxon>Chytridiomycetes</taxon>
        <taxon>Synchytriales</taxon>
        <taxon>Synchytriaceae</taxon>
        <taxon>Synchytrium</taxon>
    </lineage>
</organism>
<protein>
    <recommendedName>
        <fullName evidence="6">U3 small nucleolar RNA-associated protein 11</fullName>
        <shortName evidence="6">U3 snoRNA-associated protein 11</shortName>
    </recommendedName>
</protein>
<evidence type="ECO:0000256" key="1">
    <source>
        <dbReference type="ARBA" id="ARBA00004099"/>
    </source>
</evidence>
<dbReference type="GO" id="GO:0006364">
    <property type="term" value="P:rRNA processing"/>
    <property type="evidence" value="ECO:0007669"/>
    <property type="project" value="UniProtKB-UniRule"/>
</dbReference>
<dbReference type="InterPro" id="IPR007144">
    <property type="entry name" value="SSU_processome_Utp11"/>
</dbReference>
<comment type="subunit">
    <text evidence="6">Component of the ribosomal small subunit (SSU) processome.</text>
</comment>
<evidence type="ECO:0000313" key="9">
    <source>
        <dbReference type="EMBL" id="TPX41739.1"/>
    </source>
</evidence>
<evidence type="ECO:0000256" key="5">
    <source>
        <dbReference type="ARBA" id="ARBA00023242"/>
    </source>
</evidence>
<keyword evidence="4 6" id="KW-0698">rRNA processing</keyword>
<feature type="region of interest" description="Disordered" evidence="7">
    <location>
        <begin position="1"/>
        <end position="22"/>
    </location>
</feature>
<proteinExistence type="inferred from homology"/>
<dbReference type="PANTHER" id="PTHR12838:SF0">
    <property type="entry name" value="U3 SMALL NUCLEOLAR RNA-ASSOCIATED PROTEIN 11-RELATED"/>
    <property type="match status" value="1"/>
</dbReference>
<evidence type="ECO:0000256" key="6">
    <source>
        <dbReference type="PIRNR" id="PIRNR015952"/>
    </source>
</evidence>
<evidence type="ECO:0000256" key="2">
    <source>
        <dbReference type="ARBA" id="ARBA00004604"/>
    </source>
</evidence>
<dbReference type="AlphaFoldDB" id="A0A507CL44"/>
<dbReference type="Proteomes" id="UP000317494">
    <property type="component" value="Unassembled WGS sequence"/>
</dbReference>
<evidence type="ECO:0000256" key="3">
    <source>
        <dbReference type="ARBA" id="ARBA00008105"/>
    </source>
</evidence>
<reference evidence="10 11" key="1">
    <citation type="journal article" date="2019" name="Sci. Rep.">
        <title>Comparative genomics of chytrid fungi reveal insights into the obligate biotrophic and pathogenic lifestyle of Synchytrium endobioticum.</title>
        <authorList>
            <person name="van de Vossenberg B.T.L.H."/>
            <person name="Warris S."/>
            <person name="Nguyen H.D.T."/>
            <person name="van Gent-Pelzer M.P.E."/>
            <person name="Joly D.L."/>
            <person name="van de Geest H.C."/>
            <person name="Bonants P.J.M."/>
            <person name="Smith D.S."/>
            <person name="Levesque C.A."/>
            <person name="van der Lee T.A.J."/>
        </authorList>
    </citation>
    <scope>NUCLEOTIDE SEQUENCE [LARGE SCALE GENOMIC DNA]</scope>
    <source>
        <strain evidence="8 11">LEV6574</strain>
        <strain evidence="9 10">MB42</strain>
    </source>
</reference>
<keyword evidence="10" id="KW-1185">Reference proteome</keyword>
<dbReference type="EMBL" id="QEAN01000259">
    <property type="protein sequence ID" value="TPX41739.1"/>
    <property type="molecule type" value="Genomic_DNA"/>
</dbReference>
<accession>A0A507CL44</accession>